<dbReference type="GO" id="GO:0000398">
    <property type="term" value="P:mRNA splicing, via spliceosome"/>
    <property type="evidence" value="ECO:0000318"/>
    <property type="project" value="GO_Central"/>
</dbReference>
<evidence type="ECO:0000256" key="6">
    <source>
        <dbReference type="ARBA" id="ARBA00023242"/>
    </source>
</evidence>
<dbReference type="Pfam" id="PF11931">
    <property type="entry name" value="SF3a60_Prp9_C"/>
    <property type="match status" value="1"/>
</dbReference>
<keyword evidence="4" id="KW-0863">Zinc-finger</keyword>
<evidence type="ECO:0000313" key="9">
    <source>
        <dbReference type="Proteomes" id="UP000000591"/>
    </source>
</evidence>
<dbReference type="GO" id="GO:0008270">
    <property type="term" value="F:zinc ion binding"/>
    <property type="evidence" value="ECO:0007669"/>
    <property type="project" value="UniProtKB-KW"/>
</dbReference>
<dbReference type="HOGENOM" id="CLU_027160_1_1_1"/>
<dbReference type="OrthoDB" id="2160351at2759"/>
<dbReference type="InterPro" id="IPR031590">
    <property type="entry name" value="PRP9_N"/>
</dbReference>
<dbReference type="Proteomes" id="UP000000591">
    <property type="component" value="Chromosome V"/>
</dbReference>
<dbReference type="GeneID" id="4620966"/>
<dbReference type="EMBL" id="AE016818">
    <property type="protein sequence ID" value="AAS52600.2"/>
    <property type="molecule type" value="Genomic_DNA"/>
</dbReference>
<evidence type="ECO:0000256" key="4">
    <source>
        <dbReference type="ARBA" id="ARBA00022771"/>
    </source>
</evidence>
<dbReference type="InterPro" id="IPR024598">
    <property type="entry name" value="SF3a60/Prp9_C"/>
</dbReference>
<dbReference type="FunCoup" id="Q757U7">
    <property type="interactions" value="1321"/>
</dbReference>
<dbReference type="OMA" id="IPHWLYK"/>
<comment type="subcellular location">
    <subcellularLocation>
        <location evidence="1">Nucleus</location>
    </subcellularLocation>
</comment>
<dbReference type="eggNOG" id="KOG2636">
    <property type="taxonomic scope" value="Eukaryota"/>
</dbReference>
<dbReference type="RefSeq" id="NP_984776.2">
    <property type="nucleotide sequence ID" value="NM_210130.2"/>
</dbReference>
<evidence type="ECO:0000256" key="5">
    <source>
        <dbReference type="ARBA" id="ARBA00022833"/>
    </source>
</evidence>
<gene>
    <name evidence="8" type="ORF">AGOS_AEL085W</name>
</gene>
<evidence type="ECO:0000256" key="2">
    <source>
        <dbReference type="ARBA" id="ARBA00008776"/>
    </source>
</evidence>
<evidence type="ECO:0000256" key="3">
    <source>
        <dbReference type="ARBA" id="ARBA00022723"/>
    </source>
</evidence>
<dbReference type="InterPro" id="IPR013087">
    <property type="entry name" value="Znf_C2H2_type"/>
</dbReference>
<dbReference type="STRING" id="284811.Q757U7"/>
<evidence type="ECO:0000313" key="8">
    <source>
        <dbReference type="EMBL" id="AAS52600.2"/>
    </source>
</evidence>
<dbReference type="AlphaFoldDB" id="Q757U7"/>
<dbReference type="PANTHER" id="PTHR12786:SF2">
    <property type="entry name" value="SPLICING FACTOR 3A SUBUNIT 3"/>
    <property type="match status" value="1"/>
</dbReference>
<protein>
    <submittedName>
        <fullName evidence="8">AEL085Wp</fullName>
    </submittedName>
</protein>
<keyword evidence="9" id="KW-1185">Reference proteome</keyword>
<dbReference type="InterPro" id="IPR000690">
    <property type="entry name" value="Matrin/U1-C_Znf_C2H2"/>
</dbReference>
<dbReference type="GO" id="GO:0005681">
    <property type="term" value="C:spliceosomal complex"/>
    <property type="evidence" value="ECO:0000318"/>
    <property type="project" value="GO_Central"/>
</dbReference>
<sequence length="528" mass="60549">MSSLEEKRAILEELEVIEGAISARIERNPEIYYSYLKELQLVNPDEKVLDNISKDDINSNRIYVNKKARRSRKQLILQQHEIARFLQRYWKQVKRLNAFKSDDIESLRDPNMNFETFEADIKELQERQAEGADSESAISSLERKRREYSMFSASSGADQTILSNVGQFIDVNKLFMWEEHYGEYLFLERLHQDWLNVVKDGSVTLLQFIAFLESFAGTGYLTAPPVDRNSKRYQVFIQKLVTYLEGAFRNTYPLLNHRLLENRISQSFESYIANPVEDPPRGLLCIACGKHFKVGTVFAGHLLGKKHAQSVTTKVATLRAEHTLHYLVIYLATSIENTRALVERKYAFTSGERNREMATIRDAYDAPAYSSGEPEDVIETPQQQQNAHPDDVNPLNLPLGPDGYPIPYWLYKLQGLDIEYACEICGNHVYKGRRIFERHFQEQRHAYGLRCLGIEPSPAFKDIYNIAEAQQLFQSLQSSTGPAGLATRRAGAISSSANTRKLEVEVEDEDGNVMTHQVYEDLKKQGLL</sequence>
<proteinExistence type="inferred from homology"/>
<feature type="domain" description="Matrin-type" evidence="7">
    <location>
        <begin position="420"/>
        <end position="451"/>
    </location>
</feature>
<dbReference type="InParanoid" id="Q757U7"/>
<organism evidence="8 9">
    <name type="scientific">Eremothecium gossypii (strain ATCC 10895 / CBS 109.51 / FGSC 9923 / NRRL Y-1056)</name>
    <name type="common">Yeast</name>
    <name type="synonym">Ashbya gossypii</name>
    <dbReference type="NCBI Taxonomy" id="284811"/>
    <lineage>
        <taxon>Eukaryota</taxon>
        <taxon>Fungi</taxon>
        <taxon>Dikarya</taxon>
        <taxon>Ascomycota</taxon>
        <taxon>Saccharomycotina</taxon>
        <taxon>Saccharomycetes</taxon>
        <taxon>Saccharomycetales</taxon>
        <taxon>Saccharomycetaceae</taxon>
        <taxon>Eremothecium</taxon>
    </lineage>
</organism>
<dbReference type="PROSITE" id="PS00028">
    <property type="entry name" value="ZINC_FINGER_C2H2_1"/>
    <property type="match status" value="1"/>
</dbReference>
<dbReference type="GO" id="GO:0003723">
    <property type="term" value="F:RNA binding"/>
    <property type="evidence" value="ECO:0000318"/>
    <property type="project" value="GO_Central"/>
</dbReference>
<dbReference type="PROSITE" id="PS50171">
    <property type="entry name" value="ZF_MATRIN"/>
    <property type="match status" value="1"/>
</dbReference>
<reference evidence="9" key="2">
    <citation type="journal article" date="2013" name="G3 (Bethesda)">
        <title>Genomes of Ashbya fungi isolated from insects reveal four mating-type loci, numerous translocations, lack of transposons, and distinct gene duplications.</title>
        <authorList>
            <person name="Dietrich F.S."/>
            <person name="Voegeli S."/>
            <person name="Kuo S."/>
            <person name="Philippsen P."/>
        </authorList>
    </citation>
    <scope>GENOME REANNOTATION</scope>
    <source>
        <strain evidence="9">ATCC 10895 / CBS 109.51 / FGSC 9923 / NRRL Y-1056</strain>
    </source>
</reference>
<dbReference type="Pfam" id="PF16958">
    <property type="entry name" value="PRP9_N"/>
    <property type="match status" value="1"/>
</dbReference>
<dbReference type="InterPro" id="IPR036236">
    <property type="entry name" value="Znf_C2H2_sf"/>
</dbReference>
<reference evidence="8 9" key="1">
    <citation type="journal article" date="2004" name="Science">
        <title>The Ashbya gossypii genome as a tool for mapping the ancient Saccharomyces cerevisiae genome.</title>
        <authorList>
            <person name="Dietrich F.S."/>
            <person name="Voegeli S."/>
            <person name="Brachat S."/>
            <person name="Lerch A."/>
            <person name="Gates K."/>
            <person name="Steiner S."/>
            <person name="Mohr C."/>
            <person name="Pohlmann R."/>
            <person name="Luedi P."/>
            <person name="Choi S."/>
            <person name="Wing R.A."/>
            <person name="Flavier A."/>
            <person name="Gaffney T.D."/>
            <person name="Philippsen P."/>
        </authorList>
    </citation>
    <scope>NUCLEOTIDE SEQUENCE [LARGE SCALE GENOMIC DNA]</scope>
    <source>
        <strain evidence="9">ATCC 10895 / CBS 109.51 / FGSC 9923 / NRRL Y-1056</strain>
    </source>
</reference>
<comment type="similarity">
    <text evidence="2">Belongs to the SF3A3 family.</text>
</comment>
<dbReference type="PANTHER" id="PTHR12786">
    <property type="entry name" value="SPLICING FACTOR SF3A-RELATED"/>
    <property type="match status" value="1"/>
</dbReference>
<dbReference type="InterPro" id="IPR051421">
    <property type="entry name" value="RNA_Proc_DNA_Dmg_Regulator"/>
</dbReference>
<dbReference type="Pfam" id="PF16837">
    <property type="entry name" value="SF3A3"/>
    <property type="match status" value="1"/>
</dbReference>
<evidence type="ECO:0000259" key="7">
    <source>
        <dbReference type="PROSITE" id="PS50171"/>
    </source>
</evidence>
<keyword evidence="6" id="KW-0539">Nucleus</keyword>
<keyword evidence="5" id="KW-0862">Zinc</keyword>
<keyword evidence="3" id="KW-0479">Metal-binding</keyword>
<evidence type="ECO:0000256" key="1">
    <source>
        <dbReference type="ARBA" id="ARBA00004123"/>
    </source>
</evidence>
<dbReference type="KEGG" id="ago:AGOS_AEL085W"/>
<accession>Q757U7</accession>
<name>Q757U7_EREGS</name>
<dbReference type="SUPFAM" id="SSF57667">
    <property type="entry name" value="beta-beta-alpha zinc fingers"/>
    <property type="match status" value="1"/>
</dbReference>
<dbReference type="InterPro" id="IPR031774">
    <property type="entry name" value="SF3A3_dom"/>
</dbReference>